<comment type="caution">
    <text evidence="1">The sequence shown here is derived from an EMBL/GenBank/DDBJ whole genome shotgun (WGS) entry which is preliminary data.</text>
</comment>
<gene>
    <name evidence="1" type="ORF">BDY19DRAFT_203908</name>
</gene>
<keyword evidence="2" id="KW-1185">Reference proteome</keyword>
<evidence type="ECO:0000313" key="1">
    <source>
        <dbReference type="EMBL" id="KAI0088002.1"/>
    </source>
</evidence>
<accession>A0ACB8U106</accession>
<evidence type="ECO:0000313" key="2">
    <source>
        <dbReference type="Proteomes" id="UP001055072"/>
    </source>
</evidence>
<organism evidence="1 2">
    <name type="scientific">Irpex rosettiformis</name>
    <dbReference type="NCBI Taxonomy" id="378272"/>
    <lineage>
        <taxon>Eukaryota</taxon>
        <taxon>Fungi</taxon>
        <taxon>Dikarya</taxon>
        <taxon>Basidiomycota</taxon>
        <taxon>Agaricomycotina</taxon>
        <taxon>Agaricomycetes</taxon>
        <taxon>Polyporales</taxon>
        <taxon>Irpicaceae</taxon>
        <taxon>Irpex</taxon>
    </lineage>
</organism>
<proteinExistence type="predicted"/>
<reference evidence="1" key="1">
    <citation type="journal article" date="2021" name="Environ. Microbiol.">
        <title>Gene family expansions and transcriptome signatures uncover fungal adaptations to wood decay.</title>
        <authorList>
            <person name="Hage H."/>
            <person name="Miyauchi S."/>
            <person name="Viragh M."/>
            <person name="Drula E."/>
            <person name="Min B."/>
            <person name="Chaduli D."/>
            <person name="Navarro D."/>
            <person name="Favel A."/>
            <person name="Norest M."/>
            <person name="Lesage-Meessen L."/>
            <person name="Balint B."/>
            <person name="Merenyi Z."/>
            <person name="de Eugenio L."/>
            <person name="Morin E."/>
            <person name="Martinez A.T."/>
            <person name="Baldrian P."/>
            <person name="Stursova M."/>
            <person name="Martinez M.J."/>
            <person name="Novotny C."/>
            <person name="Magnuson J.K."/>
            <person name="Spatafora J.W."/>
            <person name="Maurice S."/>
            <person name="Pangilinan J."/>
            <person name="Andreopoulos W."/>
            <person name="LaButti K."/>
            <person name="Hundley H."/>
            <person name="Na H."/>
            <person name="Kuo A."/>
            <person name="Barry K."/>
            <person name="Lipzen A."/>
            <person name="Henrissat B."/>
            <person name="Riley R."/>
            <person name="Ahrendt S."/>
            <person name="Nagy L.G."/>
            <person name="Grigoriev I.V."/>
            <person name="Martin F."/>
            <person name="Rosso M.N."/>
        </authorList>
    </citation>
    <scope>NUCLEOTIDE SEQUENCE</scope>
    <source>
        <strain evidence="1">CBS 384.51</strain>
    </source>
</reference>
<dbReference type="EMBL" id="MU274915">
    <property type="protein sequence ID" value="KAI0088002.1"/>
    <property type="molecule type" value="Genomic_DNA"/>
</dbReference>
<protein>
    <submittedName>
        <fullName evidence="1">Uncharacterized protein</fullName>
    </submittedName>
</protein>
<name>A0ACB8U106_9APHY</name>
<dbReference type="Proteomes" id="UP001055072">
    <property type="component" value="Unassembled WGS sequence"/>
</dbReference>
<sequence>MITAMEKRIVMTIKWFLRIRYGPSVYRKDLDIRWGLTPFQQPFYTFRSGYSQHCSSFLIAESTSEKRRSTAPAYEGLTSLES</sequence>